<proteinExistence type="predicted"/>
<sequence>MKQQLMGIGQDDGHDTIKTCFGYDTATGTYHYGYHKSRASAGLQQVMSVGNQHGSAYETEGQQFTVATGQALLRTMDTRMVNYPVSDLNRTLVNHALSDVGLGGQSLYLVTGLPVDQYYKDSKPNVELIENKMQSLAKPVTRIGAGAPLAKIVRQKVVSEAIAAFYDALINHDGTQNASIQQIIARRPVAVVDMGGKTLDIAVVIENVGGVYGHRSGTENIGVLNLITKVGARLKSQFNLSNDPPAKYVEEALRTKQYEFFGESHDVSQIVEQAVQEYVGEVAQFFVAKTGDGSDLGAVIFVGGGTALIRSALGDTAFASIFQGKCLVADDPEFANARGMWKFANFLLSAEDRTVDVPAVEEVPTIAAGARKKAA</sequence>
<dbReference type="InterPro" id="IPR043129">
    <property type="entry name" value="ATPase_NBD"/>
</dbReference>
<feature type="domain" description="Actin homologue MreB-like C-terminal" evidence="2">
    <location>
        <begin position="191"/>
        <end position="313"/>
    </location>
</feature>
<reference evidence="4" key="1">
    <citation type="journal article" date="2019" name="Int. J. Syst. Evol. Microbiol.">
        <title>The Global Catalogue of Microorganisms (GCM) 10K type strain sequencing project: providing services to taxonomists for standard genome sequencing and annotation.</title>
        <authorList>
            <consortium name="The Broad Institute Genomics Platform"/>
            <consortium name="The Broad Institute Genome Sequencing Center for Infectious Disease"/>
            <person name="Wu L."/>
            <person name="Ma J."/>
        </authorList>
    </citation>
    <scope>NUCLEOTIDE SEQUENCE [LARGE SCALE GENOMIC DNA]</scope>
    <source>
        <strain evidence="4">CCUG 38813</strain>
    </source>
</reference>
<evidence type="ECO:0000259" key="2">
    <source>
        <dbReference type="Pfam" id="PF21522"/>
    </source>
</evidence>
<dbReference type="CDD" id="cd24022">
    <property type="entry name" value="ASKHA_NBD_ParM_R1-like"/>
    <property type="match status" value="1"/>
</dbReference>
<dbReference type="InterPro" id="IPR009440">
    <property type="entry name" value="ParM/StbA_N"/>
</dbReference>
<protein>
    <submittedName>
        <fullName evidence="3">Plasmid segregation protein ParM domain-containing protein</fullName>
    </submittedName>
</protein>
<dbReference type="Pfam" id="PF21522">
    <property type="entry name" value="MreB-like_C"/>
    <property type="match status" value="1"/>
</dbReference>
<dbReference type="InterPro" id="IPR056367">
    <property type="entry name" value="ASKHA_NBD_ParM_R1-like"/>
</dbReference>
<organism evidence="3 4">
    <name type="scientific">Massilia jejuensis</name>
    <dbReference type="NCBI Taxonomy" id="648894"/>
    <lineage>
        <taxon>Bacteria</taxon>
        <taxon>Pseudomonadati</taxon>
        <taxon>Pseudomonadota</taxon>
        <taxon>Betaproteobacteria</taxon>
        <taxon>Burkholderiales</taxon>
        <taxon>Oxalobacteraceae</taxon>
        <taxon>Telluria group</taxon>
        <taxon>Massilia</taxon>
    </lineage>
</organism>
<dbReference type="SUPFAM" id="SSF53067">
    <property type="entry name" value="Actin-like ATPase domain"/>
    <property type="match status" value="2"/>
</dbReference>
<dbReference type="InterPro" id="IPR049067">
    <property type="entry name" value="MreB-like_C"/>
</dbReference>
<evidence type="ECO:0000313" key="3">
    <source>
        <dbReference type="EMBL" id="MFC5511085.1"/>
    </source>
</evidence>
<dbReference type="Proteomes" id="UP001596031">
    <property type="component" value="Unassembled WGS sequence"/>
</dbReference>
<name>A0ABW0PEL6_9BURK</name>
<feature type="domain" description="Plasmid segregation protein ParM/StbA N-terminal" evidence="1">
    <location>
        <begin position="38"/>
        <end position="169"/>
    </location>
</feature>
<dbReference type="Gene3D" id="3.30.420.40">
    <property type="match status" value="2"/>
</dbReference>
<comment type="caution">
    <text evidence="3">The sequence shown here is derived from an EMBL/GenBank/DDBJ whole genome shotgun (WGS) entry which is preliminary data.</text>
</comment>
<accession>A0ABW0PEL6</accession>
<keyword evidence="4" id="KW-1185">Reference proteome</keyword>
<dbReference type="Pfam" id="PF06406">
    <property type="entry name" value="StbA_N"/>
    <property type="match status" value="1"/>
</dbReference>
<gene>
    <name evidence="3" type="primary">parM</name>
    <name evidence="3" type="ORF">ACFPOU_08090</name>
</gene>
<dbReference type="RefSeq" id="WP_379719302.1">
    <property type="nucleotide sequence ID" value="NZ_JBHSMS010000026.1"/>
</dbReference>
<dbReference type="EMBL" id="JBHSMS010000026">
    <property type="protein sequence ID" value="MFC5511085.1"/>
    <property type="molecule type" value="Genomic_DNA"/>
</dbReference>
<evidence type="ECO:0000259" key="1">
    <source>
        <dbReference type="Pfam" id="PF06406"/>
    </source>
</evidence>
<evidence type="ECO:0000313" key="4">
    <source>
        <dbReference type="Proteomes" id="UP001596031"/>
    </source>
</evidence>